<dbReference type="GO" id="GO:0016020">
    <property type="term" value="C:membrane"/>
    <property type="evidence" value="ECO:0007669"/>
    <property type="project" value="UniProtKB-SubCell"/>
</dbReference>
<proteinExistence type="inferred from homology"/>
<sequence>MATKDLIMASTKRKSDASTSASAKKARPALDAAADSVRSILTDPTDFPVPQSEDAVRRLFLTLAQYARSLEEQVEASKPKERSTQELNAAAVKLRAAARSGIRKQMTWKPSCKTGTAKWAYDGVCADPAVFGAFLGLDGPPTFKTKKIPRDEFVNLIGDLSVAIRYDTLRVTSNDVNIRWNATDGTFKCSGSYGKNGGKASSISTNDHPRSMSEPQTAAAPAAPATGQQEQSTLKKFLGIAQQLFFMWAITNLATKFFTKPSTKQPPVSTKSGDPNAAPVDPWLLPPAQAIPAWDLGQKLDMHVHLSTSPHGQVFNTPIWQKQQDKDLPKFIWTNLTFGDFNVAHKADFDIKFPKSVLNNGSLWMDVFLTKDGGSPDPHNAAFSSENTHHVRKLLTPYLPRLKVRKEHKLLGSAEGPETGEEPEENITLALVSDGAKIPYGTLAPAISEFVHLLPDKRDETGTQGFYMPIVFSNEFWHLREHYVELNSTTPILPIQIVFQPMSYLKFQMFAAMTSGFKEAAKQQGGSAGAELDELKRMLIETNPWFLALTAVVSLLHVLFEMLAFKSDVSHWRQKKEMVGVSIIILLYLIDNNENTSWMILFGSGTGVLIEAWKVAKAVDISIIPAPAGSLIPYKLVIKDKHVLSEDEKKTQEYDKLAFRYVSYVAIPLLAAYTGYSLLYNTHRGWYSFVISTLTSFVYMFGFAQLVPQLIINYKLKRWIYRVDPKRINEYGQVMAENVAAIDGETKKNK</sequence>
<evidence type="ECO:0000256" key="6">
    <source>
        <dbReference type="SAM" id="MobiDB-lite"/>
    </source>
</evidence>
<dbReference type="Pfam" id="PF05602">
    <property type="entry name" value="CLPTM1"/>
    <property type="match status" value="1"/>
</dbReference>
<comment type="caution">
    <text evidence="8">The sequence shown here is derived from an EMBL/GenBank/DDBJ whole genome shotgun (WGS) entry which is preliminary data.</text>
</comment>
<dbReference type="InterPro" id="IPR008429">
    <property type="entry name" value="CLPTM1"/>
</dbReference>
<feature type="region of interest" description="Disordered" evidence="6">
    <location>
        <begin position="1"/>
        <end position="30"/>
    </location>
</feature>
<dbReference type="GO" id="GO:0012505">
    <property type="term" value="C:endomembrane system"/>
    <property type="evidence" value="ECO:0007669"/>
    <property type="project" value="TreeGrafter"/>
</dbReference>
<comment type="similarity">
    <text evidence="2">Belongs to the CLPTM1 family.</text>
</comment>
<protein>
    <recommendedName>
        <fullName evidence="10">Cleft lip and palate associated transmembrane protein</fullName>
    </recommendedName>
</protein>
<feature type="transmembrane region" description="Helical" evidence="7">
    <location>
        <begin position="658"/>
        <end position="680"/>
    </location>
</feature>
<dbReference type="PANTHER" id="PTHR21347">
    <property type="entry name" value="CLEFT LIP AND PALATE ASSOCIATED TRANSMEMBRANE PROTEIN-RELATED"/>
    <property type="match status" value="1"/>
</dbReference>
<reference evidence="8 9" key="1">
    <citation type="journal article" date="2020" name="ISME J.">
        <title>Uncovering the hidden diversity of litter-decomposition mechanisms in mushroom-forming fungi.</title>
        <authorList>
            <person name="Floudas D."/>
            <person name="Bentzer J."/>
            <person name="Ahren D."/>
            <person name="Johansson T."/>
            <person name="Persson P."/>
            <person name="Tunlid A."/>
        </authorList>
    </citation>
    <scope>NUCLEOTIDE SEQUENCE [LARGE SCALE GENOMIC DNA]</scope>
    <source>
        <strain evidence="8 9">CBS 661.87</strain>
    </source>
</reference>
<feature type="transmembrane region" description="Helical" evidence="7">
    <location>
        <begin position="686"/>
        <end position="712"/>
    </location>
</feature>
<evidence type="ECO:0000256" key="4">
    <source>
        <dbReference type="ARBA" id="ARBA00022989"/>
    </source>
</evidence>
<evidence type="ECO:0008006" key="10">
    <source>
        <dbReference type="Google" id="ProtNLM"/>
    </source>
</evidence>
<evidence type="ECO:0000256" key="2">
    <source>
        <dbReference type="ARBA" id="ARBA00009310"/>
    </source>
</evidence>
<keyword evidence="5 7" id="KW-0472">Membrane</keyword>
<evidence type="ECO:0000256" key="7">
    <source>
        <dbReference type="SAM" id="Phobius"/>
    </source>
</evidence>
<name>A0A8H5MBJ2_9AGAR</name>
<dbReference type="EMBL" id="JAACJP010000001">
    <property type="protein sequence ID" value="KAF5388430.1"/>
    <property type="molecule type" value="Genomic_DNA"/>
</dbReference>
<keyword evidence="4 7" id="KW-1133">Transmembrane helix</keyword>
<feature type="region of interest" description="Disordered" evidence="6">
    <location>
        <begin position="194"/>
        <end position="228"/>
    </location>
</feature>
<dbReference type="PANTHER" id="PTHR21347:SF0">
    <property type="entry name" value="LIPID SCRAMBLASE CLPTM1L"/>
    <property type="match status" value="1"/>
</dbReference>
<evidence type="ECO:0000256" key="1">
    <source>
        <dbReference type="ARBA" id="ARBA00004141"/>
    </source>
</evidence>
<dbReference type="AlphaFoldDB" id="A0A8H5MBJ2"/>
<evidence type="ECO:0000313" key="8">
    <source>
        <dbReference type="EMBL" id="KAF5388430.1"/>
    </source>
</evidence>
<dbReference type="Proteomes" id="UP000565441">
    <property type="component" value="Unassembled WGS sequence"/>
</dbReference>
<evidence type="ECO:0000256" key="3">
    <source>
        <dbReference type="ARBA" id="ARBA00022692"/>
    </source>
</evidence>
<gene>
    <name evidence="8" type="ORF">D9615_000671</name>
</gene>
<comment type="subcellular location">
    <subcellularLocation>
        <location evidence="1">Membrane</location>
        <topology evidence="1">Multi-pass membrane protein</topology>
    </subcellularLocation>
</comment>
<evidence type="ECO:0000313" key="9">
    <source>
        <dbReference type="Proteomes" id="UP000565441"/>
    </source>
</evidence>
<accession>A0A8H5MBJ2</accession>
<dbReference type="OrthoDB" id="378564at2759"/>
<evidence type="ECO:0000256" key="5">
    <source>
        <dbReference type="ARBA" id="ARBA00023136"/>
    </source>
</evidence>
<feature type="compositionally biased region" description="Low complexity" evidence="6">
    <location>
        <begin position="17"/>
        <end position="30"/>
    </location>
</feature>
<keyword evidence="3 7" id="KW-0812">Transmembrane</keyword>
<organism evidence="8 9">
    <name type="scientific">Tricholomella constricta</name>
    <dbReference type="NCBI Taxonomy" id="117010"/>
    <lineage>
        <taxon>Eukaryota</taxon>
        <taxon>Fungi</taxon>
        <taxon>Dikarya</taxon>
        <taxon>Basidiomycota</taxon>
        <taxon>Agaricomycotina</taxon>
        <taxon>Agaricomycetes</taxon>
        <taxon>Agaricomycetidae</taxon>
        <taxon>Agaricales</taxon>
        <taxon>Tricholomatineae</taxon>
        <taxon>Lyophyllaceae</taxon>
        <taxon>Tricholomella</taxon>
    </lineage>
</organism>
<feature type="transmembrane region" description="Helical" evidence="7">
    <location>
        <begin position="545"/>
        <end position="565"/>
    </location>
</feature>
<keyword evidence="9" id="KW-1185">Reference proteome</keyword>